<proteinExistence type="predicted"/>
<gene>
    <name evidence="2" type="ORF">Tco_0924133</name>
</gene>
<dbReference type="InterPro" id="IPR036770">
    <property type="entry name" value="Ankyrin_rpt-contain_sf"/>
</dbReference>
<dbReference type="PROSITE" id="PS50088">
    <property type="entry name" value="ANK_REPEAT"/>
    <property type="match status" value="1"/>
</dbReference>
<dbReference type="SUPFAM" id="SSF48403">
    <property type="entry name" value="Ankyrin repeat"/>
    <property type="match status" value="1"/>
</dbReference>
<reference evidence="2" key="1">
    <citation type="journal article" date="2022" name="Int. J. Mol. Sci.">
        <title>Draft Genome of Tanacetum Coccineum: Genomic Comparison of Closely Related Tanacetum-Family Plants.</title>
        <authorList>
            <person name="Yamashiro T."/>
            <person name="Shiraishi A."/>
            <person name="Nakayama K."/>
            <person name="Satake H."/>
        </authorList>
    </citation>
    <scope>NUCLEOTIDE SEQUENCE</scope>
</reference>
<accession>A0ABQ5DA09</accession>
<protein>
    <submittedName>
        <fullName evidence="2">Protein cfxQ</fullName>
    </submittedName>
</protein>
<dbReference type="InterPro" id="IPR002110">
    <property type="entry name" value="Ankyrin_rpt"/>
</dbReference>
<comment type="caution">
    <text evidence="2">The sequence shown here is derived from an EMBL/GenBank/DDBJ whole genome shotgun (WGS) entry which is preliminary data.</text>
</comment>
<dbReference type="InterPro" id="IPR050773">
    <property type="entry name" value="CbxX/CfxQ_RuBisCO_ESX"/>
</dbReference>
<evidence type="ECO:0000256" key="1">
    <source>
        <dbReference type="PROSITE-ProRule" id="PRU00023"/>
    </source>
</evidence>
<name>A0ABQ5DA09_9ASTR</name>
<dbReference type="SMART" id="SM00248">
    <property type="entry name" value="ANK"/>
    <property type="match status" value="2"/>
</dbReference>
<keyword evidence="3" id="KW-1185">Reference proteome</keyword>
<dbReference type="PROSITE" id="PS50297">
    <property type="entry name" value="ANK_REP_REGION"/>
    <property type="match status" value="1"/>
</dbReference>
<evidence type="ECO:0000313" key="3">
    <source>
        <dbReference type="Proteomes" id="UP001151760"/>
    </source>
</evidence>
<dbReference type="Pfam" id="PF12796">
    <property type="entry name" value="Ank_2"/>
    <property type="match status" value="1"/>
</dbReference>
<dbReference type="PANTHER" id="PTHR43392:SF2">
    <property type="entry name" value="AAA-TYPE ATPASE FAMILY PROTEIN _ ANKYRIN REPEAT FAMILY PROTEIN"/>
    <property type="match status" value="1"/>
</dbReference>
<sequence length="236" mass="26601">MQVSCKRPAIRGWTMNLLRGREKVELKLRGFGNGAIESTLEADEFEDDGIEIPGRDITTKKLKYIKFMKVTQEENDISYTPHHQIVVSNGAKQSILQALTVCSIGDEVKCLCMFTSPLHMAVKNGCNEAVWLLLSHGASTKAKANACNGMNPLNLSVWHSLMAEDTSTVKTLLDHNSQCSAKDDLEEQRKHKAIESCTGTQDKMDELEKKLSNLVGFNELKLQFREWAKWMLIDER</sequence>
<keyword evidence="1" id="KW-0040">ANK repeat</keyword>
<dbReference type="Gene3D" id="1.25.40.20">
    <property type="entry name" value="Ankyrin repeat-containing domain"/>
    <property type="match status" value="1"/>
</dbReference>
<organism evidence="2 3">
    <name type="scientific">Tanacetum coccineum</name>
    <dbReference type="NCBI Taxonomy" id="301880"/>
    <lineage>
        <taxon>Eukaryota</taxon>
        <taxon>Viridiplantae</taxon>
        <taxon>Streptophyta</taxon>
        <taxon>Embryophyta</taxon>
        <taxon>Tracheophyta</taxon>
        <taxon>Spermatophyta</taxon>
        <taxon>Magnoliopsida</taxon>
        <taxon>eudicotyledons</taxon>
        <taxon>Gunneridae</taxon>
        <taxon>Pentapetalae</taxon>
        <taxon>asterids</taxon>
        <taxon>campanulids</taxon>
        <taxon>Asterales</taxon>
        <taxon>Asteraceae</taxon>
        <taxon>Asteroideae</taxon>
        <taxon>Anthemideae</taxon>
        <taxon>Anthemidinae</taxon>
        <taxon>Tanacetum</taxon>
    </lineage>
</organism>
<dbReference type="EMBL" id="BQNB010014902">
    <property type="protein sequence ID" value="GJT33714.1"/>
    <property type="molecule type" value="Genomic_DNA"/>
</dbReference>
<reference evidence="2" key="2">
    <citation type="submission" date="2022-01" db="EMBL/GenBank/DDBJ databases">
        <authorList>
            <person name="Yamashiro T."/>
            <person name="Shiraishi A."/>
            <person name="Satake H."/>
            <person name="Nakayama K."/>
        </authorList>
    </citation>
    <scope>NUCLEOTIDE SEQUENCE</scope>
</reference>
<feature type="repeat" description="ANK" evidence="1">
    <location>
        <begin position="113"/>
        <end position="145"/>
    </location>
</feature>
<evidence type="ECO:0000313" key="2">
    <source>
        <dbReference type="EMBL" id="GJT33714.1"/>
    </source>
</evidence>
<dbReference type="Proteomes" id="UP001151760">
    <property type="component" value="Unassembled WGS sequence"/>
</dbReference>
<dbReference type="PANTHER" id="PTHR43392">
    <property type="entry name" value="AAA-TYPE ATPASE FAMILY PROTEIN / ANKYRIN REPEAT FAMILY PROTEIN"/>
    <property type="match status" value="1"/>
</dbReference>